<dbReference type="InterPro" id="IPR012908">
    <property type="entry name" value="PGAP1-ab_dom-like"/>
</dbReference>
<proteinExistence type="inferred from homology"/>
<dbReference type="STRING" id="284592.Q6BPC6"/>
<keyword evidence="1" id="KW-0653">Protein transport</keyword>
<gene>
    <name evidence="3" type="ordered locus">DEHA2E14718g</name>
</gene>
<accession>Q6BPC6</accession>
<feature type="domain" description="GPI inositol-deacylase PGAP1-like alpha/beta" evidence="2">
    <location>
        <begin position="190"/>
        <end position="253"/>
    </location>
</feature>
<dbReference type="GeneID" id="2902239"/>
<keyword evidence="1" id="KW-0813">Transport</keyword>
<dbReference type="OrthoDB" id="5592486at2759"/>
<dbReference type="GO" id="GO:0005789">
    <property type="term" value="C:endoplasmic reticulum membrane"/>
    <property type="evidence" value="ECO:0007669"/>
    <property type="project" value="UniProtKB-SubCell"/>
</dbReference>
<dbReference type="ESTHER" id="debha-q6bpc6">
    <property type="family name" value="PGAP1"/>
</dbReference>
<keyword evidence="1" id="KW-0256">Endoplasmic reticulum</keyword>
<dbReference type="AlphaFoldDB" id="Q6BPC6"/>
<evidence type="ECO:0000256" key="1">
    <source>
        <dbReference type="RuleBase" id="RU365011"/>
    </source>
</evidence>
<dbReference type="Proteomes" id="UP000000599">
    <property type="component" value="Chromosome E"/>
</dbReference>
<dbReference type="HOGENOM" id="CLU_015737_1_2_1"/>
<dbReference type="PANTHER" id="PTHR11440">
    <property type="entry name" value="LECITHIN-CHOLESTEROL ACYLTRANSFERASE-RELATED"/>
    <property type="match status" value="1"/>
</dbReference>
<dbReference type="RefSeq" id="XP_459944.1">
    <property type="nucleotide sequence ID" value="XM_459944.1"/>
</dbReference>
<dbReference type="Gene3D" id="3.40.50.1820">
    <property type="entry name" value="alpha/beta hydrolase"/>
    <property type="match status" value="1"/>
</dbReference>
<comment type="similarity">
    <text evidence="1">Belongs to the GPI inositol-deacylase family.</text>
</comment>
<dbReference type="FunCoup" id="Q6BPC6">
    <property type="interactions" value="52"/>
</dbReference>
<name>Q6BPC6_DEBHA</name>
<dbReference type="GO" id="GO:0016788">
    <property type="term" value="F:hydrolase activity, acting on ester bonds"/>
    <property type="evidence" value="ECO:0007669"/>
    <property type="project" value="InterPro"/>
</dbReference>
<protein>
    <recommendedName>
        <fullName evidence="1">GPI inositol-deacylase</fullName>
        <ecNumber evidence="1">3.1.-.-</ecNumber>
    </recommendedName>
</protein>
<dbReference type="EC" id="3.1.-.-" evidence="1"/>
<dbReference type="KEGG" id="dha:DEHA2E14718g"/>
<keyword evidence="1" id="KW-0472">Membrane</keyword>
<dbReference type="InterPro" id="IPR029058">
    <property type="entry name" value="AB_hydrolase_fold"/>
</dbReference>
<evidence type="ECO:0000259" key="2">
    <source>
        <dbReference type="Pfam" id="PF07819"/>
    </source>
</evidence>
<keyword evidence="1" id="KW-0378">Hydrolase</keyword>
<dbReference type="EMBL" id="CR382137">
    <property type="protein sequence ID" value="CAG88190.1"/>
    <property type="molecule type" value="Genomic_DNA"/>
</dbReference>
<dbReference type="InParanoid" id="Q6BPC6"/>
<dbReference type="VEuPathDB" id="FungiDB:DEHA2E14718g"/>
<evidence type="ECO:0000313" key="3">
    <source>
        <dbReference type="EMBL" id="CAG88190.1"/>
    </source>
</evidence>
<dbReference type="SUPFAM" id="SSF53474">
    <property type="entry name" value="alpha/beta-Hydrolases"/>
    <property type="match status" value="1"/>
</dbReference>
<reference evidence="3 4" key="1">
    <citation type="journal article" date="2004" name="Nature">
        <title>Genome evolution in yeasts.</title>
        <authorList>
            <consortium name="Genolevures"/>
            <person name="Dujon B."/>
            <person name="Sherman D."/>
            <person name="Fischer G."/>
            <person name="Durrens P."/>
            <person name="Casaregola S."/>
            <person name="Lafontaine I."/>
            <person name="de Montigny J."/>
            <person name="Marck C."/>
            <person name="Neuveglise C."/>
            <person name="Talla E."/>
            <person name="Goffard N."/>
            <person name="Frangeul L."/>
            <person name="Aigle M."/>
            <person name="Anthouard V."/>
            <person name="Babour A."/>
            <person name="Barbe V."/>
            <person name="Barnay S."/>
            <person name="Blanchin S."/>
            <person name="Beckerich J.M."/>
            <person name="Beyne E."/>
            <person name="Bleykasten C."/>
            <person name="Boisrame A."/>
            <person name="Boyer J."/>
            <person name="Cattolico L."/>
            <person name="Confanioleri F."/>
            <person name="de Daruvar A."/>
            <person name="Despons L."/>
            <person name="Fabre E."/>
            <person name="Fairhead C."/>
            <person name="Ferry-Dumazet H."/>
            <person name="Groppi A."/>
            <person name="Hantraye F."/>
            <person name="Hennequin C."/>
            <person name="Jauniaux N."/>
            <person name="Joyet P."/>
            <person name="Kachouri R."/>
            <person name="Kerrest A."/>
            <person name="Koszul R."/>
            <person name="Lemaire M."/>
            <person name="Lesur I."/>
            <person name="Ma L."/>
            <person name="Muller H."/>
            <person name="Nicaud J.M."/>
            <person name="Nikolski M."/>
            <person name="Oztas S."/>
            <person name="Ozier-Kalogeropoulos O."/>
            <person name="Pellenz S."/>
            <person name="Potier S."/>
            <person name="Richard G.F."/>
            <person name="Straub M.L."/>
            <person name="Suleau A."/>
            <person name="Swennene D."/>
            <person name="Tekaia F."/>
            <person name="Wesolowski-Louvel M."/>
            <person name="Westhof E."/>
            <person name="Wirth B."/>
            <person name="Zeniou-Meyer M."/>
            <person name="Zivanovic I."/>
            <person name="Bolotin-Fukuhara M."/>
            <person name="Thierry A."/>
            <person name="Bouchier C."/>
            <person name="Caudron B."/>
            <person name="Scarpelli C."/>
            <person name="Gaillardin C."/>
            <person name="Weissenbach J."/>
            <person name="Wincker P."/>
            <person name="Souciet J.L."/>
        </authorList>
    </citation>
    <scope>NUCLEOTIDE SEQUENCE [LARGE SCALE GENOMIC DNA]</scope>
    <source>
        <strain evidence="4">ATCC 36239 / CBS 767 / BCRC 21394 / JCM 1990 / NBRC 0083 / IGC 2968</strain>
    </source>
</reference>
<dbReference type="eggNOG" id="ENOG502QQNH">
    <property type="taxonomic scope" value="Eukaryota"/>
</dbReference>
<sequence length="391" mass="45189">MRIRYSCLRRPNSHAIGIIRFKPKFAIRFYSEPPKKTDHGGNKVIDLQEKKKEPIISDKFSTLKEKYEIPRYPIVLCHGFSGFDKLTFMHKPKFHNRLHQASEKVKKTIDDGLLNIDYWYGIKEALENIGSTVLIAKVPPFGTIKERANHLNDFINRECDELRKSESKSSIYSNMSNKSKDDVSENATFEETNKPIKVNLIAHSMGGLDSRYLISKLKHTNYQVVSLTTISTPHHGSECADFIVKFLKNRNHLSRVCPKSVHELTTKSLVEFNQKVKDDPNVSYFSYGARFNPKWFSVFKLTWEIMKYEMQLRDKTKPGLDRIDNDGIVSVESAKWGKYIGTLDDVDHLDLINWTNKLRNAIDSTFFHPTSKFNAIALYLDIAENLSKRGF</sequence>
<organism evidence="3 4">
    <name type="scientific">Debaryomyces hansenii (strain ATCC 36239 / CBS 767 / BCRC 21394 / JCM 1990 / NBRC 0083 / IGC 2968)</name>
    <name type="common">Yeast</name>
    <name type="synonym">Torulaspora hansenii</name>
    <dbReference type="NCBI Taxonomy" id="284592"/>
    <lineage>
        <taxon>Eukaryota</taxon>
        <taxon>Fungi</taxon>
        <taxon>Dikarya</taxon>
        <taxon>Ascomycota</taxon>
        <taxon>Saccharomycotina</taxon>
        <taxon>Pichiomycetes</taxon>
        <taxon>Debaryomycetaceae</taxon>
        <taxon>Debaryomyces</taxon>
    </lineage>
</organism>
<evidence type="ECO:0000313" key="4">
    <source>
        <dbReference type="Proteomes" id="UP000000599"/>
    </source>
</evidence>
<dbReference type="Pfam" id="PF07819">
    <property type="entry name" value="PGAP1"/>
    <property type="match status" value="1"/>
</dbReference>
<keyword evidence="4" id="KW-1185">Reference proteome</keyword>
<dbReference type="GO" id="GO:0015031">
    <property type="term" value="P:protein transport"/>
    <property type="evidence" value="ECO:0007669"/>
    <property type="project" value="UniProtKB-KW"/>
</dbReference>
<comment type="subcellular location">
    <subcellularLocation>
        <location evidence="1">Endoplasmic reticulum membrane</location>
    </subcellularLocation>
</comment>
<dbReference type="OMA" id="WGDYKGT"/>
<comment type="function">
    <text evidence="1">Involved in inositol deacylation of GPI-anchored proteins which plays important roles in the quality control and ER-associated degradation of GPI-anchored proteins.</text>
</comment>